<sequence length="117" mass="13861">MEEIPQRRIRVIGPRHPTLITGDVSEENILPYQRRAHQTVEASVIPNNYQQAINSKDCDKWEEEISKELENMKKLKVMKIRDRMPKDHPITFTCVFKVKEDIKKQVIENKAFVKFKV</sequence>
<dbReference type="OrthoDB" id="2517917at2759"/>
<dbReference type="Proteomes" id="UP000765509">
    <property type="component" value="Unassembled WGS sequence"/>
</dbReference>
<evidence type="ECO:0000313" key="1">
    <source>
        <dbReference type="EMBL" id="MBW0574500.1"/>
    </source>
</evidence>
<reference evidence="1" key="1">
    <citation type="submission" date="2021-03" db="EMBL/GenBank/DDBJ databases">
        <title>Draft genome sequence of rust myrtle Austropuccinia psidii MF-1, a brazilian biotype.</title>
        <authorList>
            <person name="Quecine M.C."/>
            <person name="Pachon D.M.R."/>
            <person name="Bonatelli M.L."/>
            <person name="Correr F.H."/>
            <person name="Franceschini L.M."/>
            <person name="Leite T.F."/>
            <person name="Margarido G.R.A."/>
            <person name="Almeida C.A."/>
            <person name="Ferrarezi J.A."/>
            <person name="Labate C.A."/>
        </authorList>
    </citation>
    <scope>NUCLEOTIDE SEQUENCE</scope>
    <source>
        <strain evidence="1">MF-1</strain>
    </source>
</reference>
<comment type="caution">
    <text evidence="1">The sequence shown here is derived from an EMBL/GenBank/DDBJ whole genome shotgun (WGS) entry which is preliminary data.</text>
</comment>
<accession>A0A9Q3K408</accession>
<organism evidence="1 2">
    <name type="scientific">Austropuccinia psidii MF-1</name>
    <dbReference type="NCBI Taxonomy" id="1389203"/>
    <lineage>
        <taxon>Eukaryota</taxon>
        <taxon>Fungi</taxon>
        <taxon>Dikarya</taxon>
        <taxon>Basidiomycota</taxon>
        <taxon>Pucciniomycotina</taxon>
        <taxon>Pucciniomycetes</taxon>
        <taxon>Pucciniales</taxon>
        <taxon>Sphaerophragmiaceae</taxon>
        <taxon>Austropuccinia</taxon>
    </lineage>
</organism>
<protein>
    <submittedName>
        <fullName evidence="1">Uncharacterized protein</fullName>
    </submittedName>
</protein>
<dbReference type="EMBL" id="AVOT02094327">
    <property type="protein sequence ID" value="MBW0574500.1"/>
    <property type="molecule type" value="Genomic_DNA"/>
</dbReference>
<proteinExistence type="predicted"/>
<name>A0A9Q3K408_9BASI</name>
<gene>
    <name evidence="1" type="ORF">O181_114215</name>
</gene>
<dbReference type="AlphaFoldDB" id="A0A9Q3K408"/>
<evidence type="ECO:0000313" key="2">
    <source>
        <dbReference type="Proteomes" id="UP000765509"/>
    </source>
</evidence>
<keyword evidence="2" id="KW-1185">Reference proteome</keyword>